<dbReference type="KEGG" id="cyc:PCC7424_1757"/>
<reference evidence="4" key="1">
    <citation type="journal article" date="2011" name="MBio">
        <title>Novel metabolic attributes of the genus Cyanothece, comprising a group of unicellular nitrogen-fixing Cyanobacteria.</title>
        <authorList>
            <person name="Bandyopadhyay A."/>
            <person name="Elvitigala T."/>
            <person name="Welsh E."/>
            <person name="Stockel J."/>
            <person name="Liberton M."/>
            <person name="Min H."/>
            <person name="Sherman L.A."/>
            <person name="Pakrasi H.B."/>
        </authorList>
    </citation>
    <scope>NUCLEOTIDE SEQUENCE [LARGE SCALE GENOMIC DNA]</scope>
    <source>
        <strain evidence="4">PCC 7424</strain>
    </source>
</reference>
<organism evidence="3 4">
    <name type="scientific">Gloeothece citriformis (strain PCC 7424)</name>
    <name type="common">Cyanothece sp. (strain PCC 7424)</name>
    <dbReference type="NCBI Taxonomy" id="65393"/>
    <lineage>
        <taxon>Bacteria</taxon>
        <taxon>Bacillati</taxon>
        <taxon>Cyanobacteriota</taxon>
        <taxon>Cyanophyceae</taxon>
        <taxon>Oscillatoriophycideae</taxon>
        <taxon>Chroococcales</taxon>
        <taxon>Aphanothecaceae</taxon>
        <taxon>Gloeothece</taxon>
        <taxon>Gloeothece citriformis</taxon>
    </lineage>
</organism>
<dbReference type="HOGENOM" id="CLU_061545_0_0_3"/>
<evidence type="ECO:0000256" key="1">
    <source>
        <dbReference type="SAM" id="MobiDB-lite"/>
    </source>
</evidence>
<evidence type="ECO:0008006" key="5">
    <source>
        <dbReference type="Google" id="ProtNLM"/>
    </source>
</evidence>
<sequence>MNNRGWLKKQLSLTFFLGLSLTLSGSLFSQTSIAQNTAKANQTRVVFKPPDRGKPKDTVGGASRDGGKCREDSQEISPYLTAVIPAQHPGLTIQEHPKILVYLPNISAEKAFFSLRELSSDGYNQQEHYQTILSLPQASGIITVELPKDAPKLEIGKIYKWSFVVMCNNQLRPDSPVVEGTIERIALNSPLSEQLQKALGLERVALYGQAGLWYDAISSLAQLRQNEPKNLELVTIWQDLLNSQMVELNAIANQPLIQ</sequence>
<dbReference type="RefSeq" id="WP_012599135.1">
    <property type="nucleotide sequence ID" value="NC_011729.1"/>
</dbReference>
<dbReference type="EMBL" id="CP001291">
    <property type="protein sequence ID" value="ACK70192.1"/>
    <property type="molecule type" value="Genomic_DNA"/>
</dbReference>
<name>B7KC87_GLOC7</name>
<dbReference type="AlphaFoldDB" id="B7KC87"/>
<keyword evidence="4" id="KW-1185">Reference proteome</keyword>
<dbReference type="STRING" id="65393.PCC7424_1757"/>
<feature type="chain" id="PRO_5002856402" description="DUF928 domain-containing protein" evidence="2">
    <location>
        <begin position="35"/>
        <end position="258"/>
    </location>
</feature>
<dbReference type="Proteomes" id="UP000002384">
    <property type="component" value="Chromosome"/>
</dbReference>
<accession>B7KC87</accession>
<evidence type="ECO:0000256" key="2">
    <source>
        <dbReference type="SAM" id="SignalP"/>
    </source>
</evidence>
<keyword evidence="2" id="KW-0732">Signal</keyword>
<evidence type="ECO:0000313" key="4">
    <source>
        <dbReference type="Proteomes" id="UP000002384"/>
    </source>
</evidence>
<evidence type="ECO:0000313" key="3">
    <source>
        <dbReference type="EMBL" id="ACK70192.1"/>
    </source>
</evidence>
<feature type="signal peptide" evidence="2">
    <location>
        <begin position="1"/>
        <end position="34"/>
    </location>
</feature>
<dbReference type="eggNOG" id="COG1388">
    <property type="taxonomic scope" value="Bacteria"/>
</dbReference>
<feature type="region of interest" description="Disordered" evidence="1">
    <location>
        <begin position="39"/>
        <end position="71"/>
    </location>
</feature>
<proteinExistence type="predicted"/>
<dbReference type="Pfam" id="PF06051">
    <property type="entry name" value="DUF928"/>
    <property type="match status" value="1"/>
</dbReference>
<protein>
    <recommendedName>
        <fullName evidence="5">DUF928 domain-containing protein</fullName>
    </recommendedName>
</protein>
<dbReference type="OrthoDB" id="536034at2"/>
<gene>
    <name evidence="3" type="ordered locus">PCC7424_1757</name>
</gene>
<dbReference type="InterPro" id="IPR010328">
    <property type="entry name" value="DUF928"/>
</dbReference>